<dbReference type="CDD" id="cd12148">
    <property type="entry name" value="fungal_TF_MHR"/>
    <property type="match status" value="1"/>
</dbReference>
<dbReference type="Proteomes" id="UP000053029">
    <property type="component" value="Unassembled WGS sequence"/>
</dbReference>
<dbReference type="Pfam" id="PF04082">
    <property type="entry name" value="Fungal_trans"/>
    <property type="match status" value="1"/>
</dbReference>
<dbReference type="GeneID" id="25306532"/>
<dbReference type="STRING" id="1442368.A0A0D2F1E5"/>
<evidence type="ECO:0000313" key="4">
    <source>
        <dbReference type="EMBL" id="KIW80427.1"/>
    </source>
</evidence>
<feature type="region of interest" description="Disordered" evidence="2">
    <location>
        <begin position="1"/>
        <end position="53"/>
    </location>
</feature>
<keyword evidence="1" id="KW-0539">Nucleus</keyword>
<evidence type="ECO:0000256" key="1">
    <source>
        <dbReference type="ARBA" id="ARBA00023242"/>
    </source>
</evidence>
<dbReference type="AlphaFoldDB" id="A0A0D2F1E5"/>
<organism evidence="4 5">
    <name type="scientific">Fonsecaea pedrosoi CBS 271.37</name>
    <dbReference type="NCBI Taxonomy" id="1442368"/>
    <lineage>
        <taxon>Eukaryota</taxon>
        <taxon>Fungi</taxon>
        <taxon>Dikarya</taxon>
        <taxon>Ascomycota</taxon>
        <taxon>Pezizomycotina</taxon>
        <taxon>Eurotiomycetes</taxon>
        <taxon>Chaetothyriomycetidae</taxon>
        <taxon>Chaetothyriales</taxon>
        <taxon>Herpotrichiellaceae</taxon>
        <taxon>Fonsecaea</taxon>
    </lineage>
</organism>
<dbReference type="GO" id="GO:0003677">
    <property type="term" value="F:DNA binding"/>
    <property type="evidence" value="ECO:0007669"/>
    <property type="project" value="InterPro"/>
</dbReference>
<evidence type="ECO:0000256" key="2">
    <source>
        <dbReference type="SAM" id="MobiDB-lite"/>
    </source>
</evidence>
<accession>A0A0D2F1E5</accession>
<dbReference type="InterPro" id="IPR007219">
    <property type="entry name" value="XnlR_reg_dom"/>
</dbReference>
<gene>
    <name evidence="4" type="ORF">Z517_07042</name>
</gene>
<dbReference type="HOGENOM" id="CLU_016058_0_1_1"/>
<dbReference type="RefSeq" id="XP_013284235.1">
    <property type="nucleotide sequence ID" value="XM_013428781.1"/>
</dbReference>
<keyword evidence="5" id="KW-1185">Reference proteome</keyword>
<reference evidence="4 5" key="1">
    <citation type="submission" date="2015-01" db="EMBL/GenBank/DDBJ databases">
        <title>The Genome Sequence of Fonsecaea pedrosoi CBS 271.37.</title>
        <authorList>
            <consortium name="The Broad Institute Genomics Platform"/>
            <person name="Cuomo C."/>
            <person name="de Hoog S."/>
            <person name="Gorbushina A."/>
            <person name="Stielow B."/>
            <person name="Teixiera M."/>
            <person name="Abouelleil A."/>
            <person name="Chapman S.B."/>
            <person name="Priest M."/>
            <person name="Young S.K."/>
            <person name="Wortman J."/>
            <person name="Nusbaum C."/>
            <person name="Birren B."/>
        </authorList>
    </citation>
    <scope>NUCLEOTIDE SEQUENCE [LARGE SCALE GENOMIC DNA]</scope>
    <source>
        <strain evidence="4 5">CBS 271.37</strain>
    </source>
</reference>
<dbReference type="PANTHER" id="PTHR46910:SF25">
    <property type="entry name" value="ABC-TRANSPORTER-REGULATING TRANSCRIPTION FACTOR"/>
    <property type="match status" value="1"/>
</dbReference>
<protein>
    <recommendedName>
        <fullName evidence="3">Xylanolytic transcriptional activator regulatory domain-containing protein</fullName>
    </recommendedName>
</protein>
<dbReference type="GO" id="GO:0006351">
    <property type="term" value="P:DNA-templated transcription"/>
    <property type="evidence" value="ECO:0007669"/>
    <property type="project" value="InterPro"/>
</dbReference>
<evidence type="ECO:0000313" key="5">
    <source>
        <dbReference type="Proteomes" id="UP000053029"/>
    </source>
</evidence>
<dbReference type="SMART" id="SM00906">
    <property type="entry name" value="Fungal_trans"/>
    <property type="match status" value="1"/>
</dbReference>
<feature type="domain" description="Xylanolytic transcriptional activator regulatory" evidence="3">
    <location>
        <begin position="321"/>
        <end position="395"/>
    </location>
</feature>
<name>A0A0D2F1E5_9EURO</name>
<proteinExistence type="predicted"/>
<evidence type="ECO:0000259" key="3">
    <source>
        <dbReference type="SMART" id="SM00906"/>
    </source>
</evidence>
<dbReference type="InterPro" id="IPR050987">
    <property type="entry name" value="AtrR-like"/>
</dbReference>
<feature type="compositionally biased region" description="Polar residues" evidence="2">
    <location>
        <begin position="43"/>
        <end position="53"/>
    </location>
</feature>
<dbReference type="OrthoDB" id="4160628at2759"/>
<sequence>MEAMIENQNQIRASPSVSDTAHPGSISSQSTLVAPTLGPQLGSARNTTTSTWNETQHIRSIDMETSLIDNPTLTSFVPEKVVPTYQNPPTSTNPSLAETVQQSAQPFSNRHIEAKEDSDATNMDKEATILAPQVVNWEHHGPGSWLSVCSRPGLDWVAQRTGVADFENSARELITTWTRRLTLDRSKIAGTQHREPDPETAWKYYGGKAYFEESFDATLGIVYRPEFESALRAHLRGDLVSGDDASWFALRKTVYASGCRIYLSKHTSMSFTEIQAEAWSYFQSAMSVLIELLFTPTGLLAVRALIAMAFFSEGLGNPALEYMFCAGAARVAQAKGLHRRPAKAWNLAAHDELHYSWLFWAIYCCEKHIAHRSGRPSAIDDDEISCQIPTEACPGSTLDVQAFTYLIRHAQISSQISKRLMSVKAFQQPPSTLLETVAELDHQLHEWRDSLPPGLRPDDRLRSFQVPHDARYLPTVLMHCAYYGSLMAIHTIFAYPWVYSTIFGNGRAVVTQDQLIFSSNTVAEAARNIIIIARSLEINGASIQWPTFYYPMIGLINLFIHILKFPTLPSARSDVALLDVAAGYFGHMEFVTSSELNFPFARDVATVARQTVTKALKTDVPASTGADDGFSLANDVDIPFGDIFCVSQDFNLDDWSVFSSVFSDEALMNREIAF</sequence>
<feature type="compositionally biased region" description="Polar residues" evidence="2">
    <location>
        <begin position="1"/>
        <end position="33"/>
    </location>
</feature>
<dbReference type="PANTHER" id="PTHR46910">
    <property type="entry name" value="TRANSCRIPTION FACTOR PDR1"/>
    <property type="match status" value="1"/>
</dbReference>
<dbReference type="VEuPathDB" id="FungiDB:Z517_07042"/>
<dbReference type="EMBL" id="KN846972">
    <property type="protein sequence ID" value="KIW80427.1"/>
    <property type="molecule type" value="Genomic_DNA"/>
</dbReference>
<dbReference type="GO" id="GO:0003700">
    <property type="term" value="F:DNA-binding transcription factor activity"/>
    <property type="evidence" value="ECO:0007669"/>
    <property type="project" value="InterPro"/>
</dbReference>
<dbReference type="GO" id="GO:0008270">
    <property type="term" value="F:zinc ion binding"/>
    <property type="evidence" value="ECO:0007669"/>
    <property type="project" value="InterPro"/>
</dbReference>